<gene>
    <name evidence="1" type="ORF">K435DRAFT_200292</name>
</gene>
<proteinExistence type="predicted"/>
<evidence type="ECO:0000313" key="2">
    <source>
        <dbReference type="Proteomes" id="UP000297245"/>
    </source>
</evidence>
<dbReference type="EMBL" id="ML179262">
    <property type="protein sequence ID" value="THU92976.1"/>
    <property type="molecule type" value="Genomic_DNA"/>
</dbReference>
<sequence>MRSRQGLEKDTTLIYTVFLSRHELTSCQTRTAFKNPCCSGLPFLYVQYTYFTLHKKAGQRARRMIFYVDETLVIKPLVNASISRNSFQENFQNDRREIIMQKEELATGTQSLGMFNPVGDFGAMCCVRRQWVGPSRFPLWMSSIALESLRATVFLCFLLSWVSRLVESRTSTRSFTPQLPSSTSPQQTASL</sequence>
<evidence type="ECO:0000313" key="1">
    <source>
        <dbReference type="EMBL" id="THU92976.1"/>
    </source>
</evidence>
<accession>A0A4S8LTT1</accession>
<organism evidence="1 2">
    <name type="scientific">Dendrothele bispora (strain CBS 962.96)</name>
    <dbReference type="NCBI Taxonomy" id="1314807"/>
    <lineage>
        <taxon>Eukaryota</taxon>
        <taxon>Fungi</taxon>
        <taxon>Dikarya</taxon>
        <taxon>Basidiomycota</taxon>
        <taxon>Agaricomycotina</taxon>
        <taxon>Agaricomycetes</taxon>
        <taxon>Agaricomycetidae</taxon>
        <taxon>Agaricales</taxon>
        <taxon>Agaricales incertae sedis</taxon>
        <taxon>Dendrothele</taxon>
    </lineage>
</organism>
<keyword evidence="2" id="KW-1185">Reference proteome</keyword>
<name>A0A4S8LTT1_DENBC</name>
<dbReference type="Proteomes" id="UP000297245">
    <property type="component" value="Unassembled WGS sequence"/>
</dbReference>
<dbReference type="AlphaFoldDB" id="A0A4S8LTT1"/>
<reference evidence="1 2" key="1">
    <citation type="journal article" date="2019" name="Nat. Ecol. Evol.">
        <title>Megaphylogeny resolves global patterns of mushroom evolution.</title>
        <authorList>
            <person name="Varga T."/>
            <person name="Krizsan K."/>
            <person name="Foldi C."/>
            <person name="Dima B."/>
            <person name="Sanchez-Garcia M."/>
            <person name="Sanchez-Ramirez S."/>
            <person name="Szollosi G.J."/>
            <person name="Szarkandi J.G."/>
            <person name="Papp V."/>
            <person name="Albert L."/>
            <person name="Andreopoulos W."/>
            <person name="Angelini C."/>
            <person name="Antonin V."/>
            <person name="Barry K.W."/>
            <person name="Bougher N.L."/>
            <person name="Buchanan P."/>
            <person name="Buyck B."/>
            <person name="Bense V."/>
            <person name="Catcheside P."/>
            <person name="Chovatia M."/>
            <person name="Cooper J."/>
            <person name="Damon W."/>
            <person name="Desjardin D."/>
            <person name="Finy P."/>
            <person name="Geml J."/>
            <person name="Haridas S."/>
            <person name="Hughes K."/>
            <person name="Justo A."/>
            <person name="Karasinski D."/>
            <person name="Kautmanova I."/>
            <person name="Kiss B."/>
            <person name="Kocsube S."/>
            <person name="Kotiranta H."/>
            <person name="LaButti K.M."/>
            <person name="Lechner B.E."/>
            <person name="Liimatainen K."/>
            <person name="Lipzen A."/>
            <person name="Lukacs Z."/>
            <person name="Mihaltcheva S."/>
            <person name="Morgado L.N."/>
            <person name="Niskanen T."/>
            <person name="Noordeloos M.E."/>
            <person name="Ohm R.A."/>
            <person name="Ortiz-Santana B."/>
            <person name="Ovrebo C."/>
            <person name="Racz N."/>
            <person name="Riley R."/>
            <person name="Savchenko A."/>
            <person name="Shiryaev A."/>
            <person name="Soop K."/>
            <person name="Spirin V."/>
            <person name="Szebenyi C."/>
            <person name="Tomsovsky M."/>
            <person name="Tulloss R.E."/>
            <person name="Uehling J."/>
            <person name="Grigoriev I.V."/>
            <person name="Vagvolgyi C."/>
            <person name="Papp T."/>
            <person name="Martin F.M."/>
            <person name="Miettinen O."/>
            <person name="Hibbett D.S."/>
            <person name="Nagy L.G."/>
        </authorList>
    </citation>
    <scope>NUCLEOTIDE SEQUENCE [LARGE SCALE GENOMIC DNA]</scope>
    <source>
        <strain evidence="1 2">CBS 962.96</strain>
    </source>
</reference>
<protein>
    <submittedName>
        <fullName evidence="1">Uncharacterized protein</fullName>
    </submittedName>
</protein>